<dbReference type="Proteomes" id="UP000774570">
    <property type="component" value="Unassembled WGS sequence"/>
</dbReference>
<dbReference type="Gene3D" id="3.40.50.1820">
    <property type="entry name" value="alpha/beta hydrolase"/>
    <property type="match status" value="1"/>
</dbReference>
<organism evidence="3 4">
    <name type="scientific">Actinomadura parmotrematis</name>
    <dbReference type="NCBI Taxonomy" id="2864039"/>
    <lineage>
        <taxon>Bacteria</taxon>
        <taxon>Bacillati</taxon>
        <taxon>Actinomycetota</taxon>
        <taxon>Actinomycetes</taxon>
        <taxon>Streptosporangiales</taxon>
        <taxon>Thermomonosporaceae</taxon>
        <taxon>Actinomadura</taxon>
    </lineage>
</organism>
<keyword evidence="4" id="KW-1185">Reference proteome</keyword>
<dbReference type="SUPFAM" id="SSF53474">
    <property type="entry name" value="alpha/beta-Hydrolases"/>
    <property type="match status" value="1"/>
</dbReference>
<evidence type="ECO:0000313" key="4">
    <source>
        <dbReference type="Proteomes" id="UP000774570"/>
    </source>
</evidence>
<evidence type="ECO:0000256" key="1">
    <source>
        <dbReference type="ARBA" id="ARBA00022801"/>
    </source>
</evidence>
<evidence type="ECO:0000259" key="2">
    <source>
        <dbReference type="Pfam" id="PF20434"/>
    </source>
</evidence>
<dbReference type="InterPro" id="IPR050300">
    <property type="entry name" value="GDXG_lipolytic_enzyme"/>
</dbReference>
<dbReference type="InterPro" id="IPR029058">
    <property type="entry name" value="AB_hydrolase_fold"/>
</dbReference>
<reference evidence="3 4" key="1">
    <citation type="submission" date="2021-07" db="EMBL/GenBank/DDBJ databases">
        <title>Actinomadura sp. PM05-2 isolated from lichen.</title>
        <authorList>
            <person name="Somphong A."/>
            <person name="Phongsopitanun W."/>
            <person name="Tanasupawat S."/>
            <person name="Peongsungnone V."/>
        </authorList>
    </citation>
    <scope>NUCLEOTIDE SEQUENCE [LARGE SCALE GENOMIC DNA]</scope>
    <source>
        <strain evidence="3 4">PM05-2</strain>
    </source>
</reference>
<evidence type="ECO:0000313" key="3">
    <source>
        <dbReference type="EMBL" id="MBW8487382.1"/>
    </source>
</evidence>
<dbReference type="RefSeq" id="WP_220170618.1">
    <property type="nucleotide sequence ID" value="NZ_JAIBOA010000033.1"/>
</dbReference>
<dbReference type="PANTHER" id="PTHR48081">
    <property type="entry name" value="AB HYDROLASE SUPERFAMILY PROTEIN C4A8.06C"/>
    <property type="match status" value="1"/>
</dbReference>
<keyword evidence="1 3" id="KW-0378">Hydrolase</keyword>
<dbReference type="Pfam" id="PF20434">
    <property type="entry name" value="BD-FAE"/>
    <property type="match status" value="1"/>
</dbReference>
<sequence length="270" mass="27842">MTFPLELLAPPDPAALPLPAPAPPGVRVLRGVPYRVLDGTRPLELDLWLPASGGPHPLVVLVHGGAWRTGLRGDLGPRLRAWDPSPHARLVAAGFAVACPSYRLSGEAPHPAQVDDLTAALGWLRARAGELGVDAGRTVLWGESAGGHLAALAALRAPVRGCVAWYAPTDLTGAAPGSFEALLAGADLAAASPARHAGPDAPPFLVLHGADDAIVPSWHATRLAGALDAAGVPVELDVLPGADHLWVGLPDAAVEDVFARSLAFARDRTR</sequence>
<comment type="caution">
    <text evidence="3">The sequence shown here is derived from an EMBL/GenBank/DDBJ whole genome shotgun (WGS) entry which is preliminary data.</text>
</comment>
<dbReference type="EMBL" id="JAIBOA010000033">
    <property type="protein sequence ID" value="MBW8487382.1"/>
    <property type="molecule type" value="Genomic_DNA"/>
</dbReference>
<protein>
    <submittedName>
        <fullName evidence="3">Alpha/beta hydrolase</fullName>
    </submittedName>
</protein>
<proteinExistence type="predicted"/>
<dbReference type="GO" id="GO:0016787">
    <property type="term" value="F:hydrolase activity"/>
    <property type="evidence" value="ECO:0007669"/>
    <property type="project" value="UniProtKB-KW"/>
</dbReference>
<gene>
    <name evidence="3" type="ORF">K1Y72_33865</name>
</gene>
<dbReference type="InterPro" id="IPR049492">
    <property type="entry name" value="BD-FAE-like_dom"/>
</dbReference>
<dbReference type="PANTHER" id="PTHR48081:SF13">
    <property type="entry name" value="ALPHA_BETA HYDROLASE"/>
    <property type="match status" value="1"/>
</dbReference>
<feature type="domain" description="BD-FAE-like" evidence="2">
    <location>
        <begin position="45"/>
        <end position="226"/>
    </location>
</feature>
<name>A0ABS7G3V4_9ACTN</name>
<accession>A0ABS7G3V4</accession>